<reference evidence="1" key="1">
    <citation type="submission" date="2016-09" db="EMBL/GenBank/DDBJ databases">
        <authorList>
            <person name="Hebert L."/>
            <person name="Moumen B."/>
        </authorList>
    </citation>
    <scope>NUCLEOTIDE SEQUENCE [LARGE SCALE GENOMIC DNA]</scope>
    <source>
        <strain evidence="1">OVI</strain>
    </source>
</reference>
<proteinExistence type="predicted"/>
<sequence length="103" mass="11119">MTSPALAALDLSEVEEQHSQALNGLESESNRLQRRLAQAMPASLAATKEDMKKAALPIALLLAKNLRKATTEKLAFATKLLKAQTKLGNLTGYQFATAEYDCA</sequence>
<evidence type="ECO:0000313" key="2">
    <source>
        <dbReference type="Proteomes" id="UP000195570"/>
    </source>
</evidence>
<protein>
    <submittedName>
        <fullName evidence="1">Uncharacterized protein</fullName>
    </submittedName>
</protein>
<dbReference type="VEuPathDB" id="TriTrypDB:TEOVI_000431300"/>
<keyword evidence="2" id="KW-1185">Reference proteome</keyword>
<name>A0A1G4IK51_TRYEQ</name>
<dbReference type="RefSeq" id="XP_067083196.1">
    <property type="nucleotide sequence ID" value="XM_067227095.1"/>
</dbReference>
<accession>A0A1G4IK51</accession>
<dbReference type="AlphaFoldDB" id="A0A1G4IK51"/>
<evidence type="ECO:0000313" key="1">
    <source>
        <dbReference type="EMBL" id="SCU72735.1"/>
    </source>
</evidence>
<dbReference type="GeneID" id="92378253"/>
<comment type="caution">
    <text evidence="1">The sequence shown here is derived from an EMBL/GenBank/DDBJ whole genome shotgun (WGS) entry which is preliminary data.</text>
</comment>
<gene>
    <name evidence="1" type="ORF">TEOVI_000431300</name>
</gene>
<dbReference type="Proteomes" id="UP000195570">
    <property type="component" value="Unassembled WGS sequence"/>
</dbReference>
<dbReference type="EMBL" id="CZPT02001908">
    <property type="protein sequence ID" value="SCU72735.1"/>
    <property type="molecule type" value="Genomic_DNA"/>
</dbReference>
<organism evidence="1 2">
    <name type="scientific">Trypanosoma equiperdum</name>
    <dbReference type="NCBI Taxonomy" id="5694"/>
    <lineage>
        <taxon>Eukaryota</taxon>
        <taxon>Discoba</taxon>
        <taxon>Euglenozoa</taxon>
        <taxon>Kinetoplastea</taxon>
        <taxon>Metakinetoplastina</taxon>
        <taxon>Trypanosomatida</taxon>
        <taxon>Trypanosomatidae</taxon>
        <taxon>Trypanosoma</taxon>
    </lineage>
</organism>